<organism evidence="2 3">
    <name type="scientific">Acinetobacter terrae</name>
    <dbReference type="NCBI Taxonomy" id="2731247"/>
    <lineage>
        <taxon>Bacteria</taxon>
        <taxon>Pseudomonadati</taxon>
        <taxon>Pseudomonadota</taxon>
        <taxon>Gammaproteobacteria</taxon>
        <taxon>Moraxellales</taxon>
        <taxon>Moraxellaceae</taxon>
        <taxon>Acinetobacter</taxon>
        <taxon>Acinetobacter Taxon 24</taxon>
    </lineage>
</organism>
<dbReference type="EMBL" id="JABERH010000041">
    <property type="protein sequence ID" value="NNH39973.1"/>
    <property type="molecule type" value="Genomic_DNA"/>
</dbReference>
<dbReference type="Gene3D" id="3.40.1580.10">
    <property type="entry name" value="SMI1/KNR4-like"/>
    <property type="match status" value="1"/>
</dbReference>
<dbReference type="InterPro" id="IPR018958">
    <property type="entry name" value="Knr4/Smi1-like_dom"/>
</dbReference>
<evidence type="ECO:0000259" key="1">
    <source>
        <dbReference type="SMART" id="SM00860"/>
    </source>
</evidence>
<evidence type="ECO:0000313" key="3">
    <source>
        <dbReference type="Proteomes" id="UP000532147"/>
    </source>
</evidence>
<proteinExistence type="predicted"/>
<dbReference type="AlphaFoldDB" id="A0A8E4FBY9"/>
<reference evidence="2 3" key="1">
    <citation type="submission" date="2020-04" db="EMBL/GenBank/DDBJ databases">
        <title>Acinetobacter Taxon 24.</title>
        <authorList>
            <person name="Nemec A."/>
            <person name="Radolfova-Krizova L."/>
            <person name="Higgins P.G."/>
            <person name="Spanelova P."/>
        </authorList>
    </citation>
    <scope>NUCLEOTIDE SEQUENCE [LARGE SCALE GENOMIC DNA]</scope>
    <source>
        <strain evidence="2 3">ANC 4280</strain>
    </source>
</reference>
<dbReference type="Proteomes" id="UP000532147">
    <property type="component" value="Unassembled WGS sequence"/>
</dbReference>
<protein>
    <submittedName>
        <fullName evidence="2">SMI1/KNR4 family protein</fullName>
    </submittedName>
</protein>
<evidence type="ECO:0000313" key="2">
    <source>
        <dbReference type="EMBL" id="NNH39973.1"/>
    </source>
</evidence>
<accession>A0A8E4FBY9</accession>
<dbReference type="SUPFAM" id="SSF160631">
    <property type="entry name" value="SMI1/KNR4-like"/>
    <property type="match status" value="1"/>
</dbReference>
<dbReference type="InterPro" id="IPR037883">
    <property type="entry name" value="Knr4/Smi1-like_sf"/>
</dbReference>
<feature type="domain" description="Knr4/Smi1-like" evidence="1">
    <location>
        <begin position="24"/>
        <end position="145"/>
    </location>
</feature>
<gene>
    <name evidence="2" type="ORF">HLH11_15385</name>
</gene>
<dbReference type="Pfam" id="PF14568">
    <property type="entry name" value="SUKH_6"/>
    <property type="match status" value="1"/>
</dbReference>
<sequence>MSIENVDKAIVLINSHLDEADFAGNKDERLVKLVEDYLEITFPDSYRYFLKKLGCGDISGKEFYGVINEEKINSGIPDSTWITMKHREQSNLPPKYVIIYAFGDGDYAVLNCEKNNQGNNVVEIWSPDESAFQFLSNDFGEFFMNKSNKYLINLLV</sequence>
<comment type="caution">
    <text evidence="2">The sequence shown here is derived from an EMBL/GenBank/DDBJ whole genome shotgun (WGS) entry which is preliminary data.</text>
</comment>
<dbReference type="SMART" id="SM00860">
    <property type="entry name" value="SMI1_KNR4"/>
    <property type="match status" value="1"/>
</dbReference>
<name>A0A8E4FBY9_9GAMM</name>
<dbReference type="RefSeq" id="WP_171535286.1">
    <property type="nucleotide sequence ID" value="NZ_JABERH010000041.1"/>
</dbReference>